<dbReference type="EMBL" id="FXLY01000012">
    <property type="protein sequence ID" value="SMN22471.1"/>
    <property type="molecule type" value="Genomic_DNA"/>
</dbReference>
<evidence type="ECO:0000313" key="2">
    <source>
        <dbReference type="EMBL" id="SMN22471.1"/>
    </source>
</evidence>
<feature type="transmembrane region" description="Helical" evidence="1">
    <location>
        <begin position="147"/>
        <end position="170"/>
    </location>
</feature>
<dbReference type="AlphaFoldDB" id="A0A1X7RA37"/>
<keyword evidence="1" id="KW-0812">Transmembrane</keyword>
<feature type="transmembrane region" description="Helical" evidence="1">
    <location>
        <begin position="27"/>
        <end position="49"/>
    </location>
</feature>
<dbReference type="Proteomes" id="UP000196158">
    <property type="component" value="Unassembled WGS sequence"/>
</dbReference>
<proteinExistence type="predicted"/>
<accession>A0A1X7RA37</accession>
<sequence length="196" mass="21909">MKVSNRSAILATCTAYVNKIRWHNITIIVLSAIEILGFMGAEGGLIYFFTTFPAFFYAWAANEELNGQKITNFDVGKYSYGLILIAASLGSIGEMARETIVILGGRPIANQFILPNLCDKLLRERTILCKDTKPIAKLTGYKWYLNLIWRCFKSVYGTIIVALIFHILGLSKIGRLENLSSYWGKILEKGSTLIGN</sequence>
<keyword evidence="1" id="KW-1133">Transmembrane helix</keyword>
<reference evidence="2 3" key="1">
    <citation type="submission" date="2017-04" db="EMBL/GenBank/DDBJ databases">
        <authorList>
            <person name="Afonso C.L."/>
            <person name="Miller P.J."/>
            <person name="Scott M.A."/>
            <person name="Spackman E."/>
            <person name="Goraichik I."/>
            <person name="Dimitrov K.M."/>
            <person name="Suarez D.L."/>
            <person name="Swayne D.E."/>
        </authorList>
    </citation>
    <scope>NUCLEOTIDE SEQUENCE [LARGE SCALE GENOMIC DNA]</scope>
</reference>
<keyword evidence="3" id="KW-1185">Reference proteome</keyword>
<keyword evidence="1" id="KW-0472">Membrane</keyword>
<protein>
    <submittedName>
        <fullName evidence="2">Uncharacterized protein</fullName>
    </submittedName>
</protein>
<evidence type="ECO:0000256" key="1">
    <source>
        <dbReference type="SAM" id="Phobius"/>
    </source>
</evidence>
<name>A0A1X7RA37_9SACH</name>
<evidence type="ECO:0000313" key="3">
    <source>
        <dbReference type="Proteomes" id="UP000196158"/>
    </source>
</evidence>
<organism evidence="2 3">
    <name type="scientific">Maudiozyma saulgeensis</name>
    <dbReference type="NCBI Taxonomy" id="1789683"/>
    <lineage>
        <taxon>Eukaryota</taxon>
        <taxon>Fungi</taxon>
        <taxon>Dikarya</taxon>
        <taxon>Ascomycota</taxon>
        <taxon>Saccharomycotina</taxon>
        <taxon>Saccharomycetes</taxon>
        <taxon>Saccharomycetales</taxon>
        <taxon>Saccharomycetaceae</taxon>
        <taxon>Maudiozyma</taxon>
    </lineage>
</organism>
<gene>
    <name evidence="2" type="ORF">KASA_0G00605G</name>
</gene>